<protein>
    <submittedName>
        <fullName evidence="1">Uncharacterized protein</fullName>
    </submittedName>
</protein>
<feature type="non-terminal residue" evidence="1">
    <location>
        <position position="369"/>
    </location>
</feature>
<reference evidence="1" key="1">
    <citation type="submission" date="2020-10" db="EMBL/GenBank/DDBJ databases">
        <authorList>
            <person name="Gilroy R."/>
        </authorList>
    </citation>
    <scope>NUCLEOTIDE SEQUENCE</scope>
    <source>
        <strain evidence="1">USAMLcec3-3695</strain>
    </source>
</reference>
<evidence type="ECO:0000313" key="1">
    <source>
        <dbReference type="EMBL" id="HIU57464.1"/>
    </source>
</evidence>
<gene>
    <name evidence="1" type="ORF">IAA61_06590</name>
</gene>
<evidence type="ECO:0000313" key="2">
    <source>
        <dbReference type="Proteomes" id="UP000824109"/>
    </source>
</evidence>
<dbReference type="AlphaFoldDB" id="A0A9D1MC55"/>
<proteinExistence type="predicted"/>
<organism evidence="1 2">
    <name type="scientific">Candidatus Ornithomonoglobus merdipullorum</name>
    <dbReference type="NCBI Taxonomy" id="2840895"/>
    <lineage>
        <taxon>Bacteria</taxon>
        <taxon>Bacillati</taxon>
        <taxon>Bacillota</taxon>
        <taxon>Clostridia</taxon>
        <taxon>Candidatus Ornithomonoglobus</taxon>
    </lineage>
</organism>
<dbReference type="Proteomes" id="UP000824109">
    <property type="component" value="Unassembled WGS sequence"/>
</dbReference>
<name>A0A9D1MC55_9FIRM</name>
<sequence>MDDNIKTDRDKQKPSKQEKVVSLFKFIEELNKLKQKVILNVSDYPWWRSIDSFPNDSENIKVYYRDQEDADRISDVLLSVHKPEFETCPEPDFGVVSWLELGWNDYRCSVKIKDKISSQFNRIDDSNSKSEELERIIDEEDHADKEHFADNKERVRSYDAWIEERNIWVSRQKMIAKTRNFFAELYKICMDLERESGTLELVVANGFIRDREMPEIDHPILTRRVKIYHEAVENTIYIEDLNVETEVYSVMFQGMNDVNLASVNHFCDVLHQNDYHPLDQKDLSVFLRTFIHELSSEGIYSEEGIPDKWEEKERLLLYTKPCYILRKRMDGTLKAIREIIEDVDKNGNIPAPICDIVDGGTIDVIEDAG</sequence>
<dbReference type="EMBL" id="DVNB01000069">
    <property type="protein sequence ID" value="HIU57464.1"/>
    <property type="molecule type" value="Genomic_DNA"/>
</dbReference>
<reference evidence="1" key="2">
    <citation type="journal article" date="2021" name="PeerJ">
        <title>Extensive microbial diversity within the chicken gut microbiome revealed by metagenomics and culture.</title>
        <authorList>
            <person name="Gilroy R."/>
            <person name="Ravi A."/>
            <person name="Getino M."/>
            <person name="Pursley I."/>
            <person name="Horton D.L."/>
            <person name="Alikhan N.F."/>
            <person name="Baker D."/>
            <person name="Gharbi K."/>
            <person name="Hall N."/>
            <person name="Watson M."/>
            <person name="Adriaenssens E.M."/>
            <person name="Foster-Nyarko E."/>
            <person name="Jarju S."/>
            <person name="Secka A."/>
            <person name="Antonio M."/>
            <person name="Oren A."/>
            <person name="Chaudhuri R.R."/>
            <person name="La Ragione R."/>
            <person name="Hildebrand F."/>
            <person name="Pallen M.J."/>
        </authorList>
    </citation>
    <scope>NUCLEOTIDE SEQUENCE</scope>
    <source>
        <strain evidence="1">USAMLcec3-3695</strain>
    </source>
</reference>
<accession>A0A9D1MC55</accession>
<comment type="caution">
    <text evidence="1">The sequence shown here is derived from an EMBL/GenBank/DDBJ whole genome shotgun (WGS) entry which is preliminary data.</text>
</comment>